<dbReference type="Pfam" id="PF25601">
    <property type="entry name" value="AAA_lid_14"/>
    <property type="match status" value="1"/>
</dbReference>
<accession>A0A415DW80</accession>
<sequence length="332" mass="36868">MGLSAGYDFNSIIGYSQAIRDKINIAKQFAKSSANVLVTGESGVGKELFAQAIHNHSSRSKGPFVALNCASFPSELIESELFGYVEGAFTGASKRGQTGKIELADGGTLFLDEIGELPYYFQPKLLRVLETWTITKVGDSKPIPVDVRLVAATNRNLEKMVEEGLFRSDLYYRLQVLNVEIPPLRDRREDIVPLAEYFLEQFASDGKNQAKTLTNEAKRLLANHLWPGNVRELKNVINRIAILSPDPVIDAGFLESILPVRKTPLVRNTPEASPGDTDERRIQQAKEAIQSANVDLVHLALEITGGKRKEAADLIGVSRNTFYRMMKKHELL</sequence>
<dbReference type="InterPro" id="IPR003593">
    <property type="entry name" value="AAA+_ATPase"/>
</dbReference>
<dbReference type="Gene3D" id="1.10.10.60">
    <property type="entry name" value="Homeodomain-like"/>
    <property type="match status" value="1"/>
</dbReference>
<dbReference type="SMART" id="SM00382">
    <property type="entry name" value="AAA"/>
    <property type="match status" value="1"/>
</dbReference>
<dbReference type="InterPro" id="IPR025943">
    <property type="entry name" value="Sigma_54_int_dom_ATP-bd_2"/>
</dbReference>
<dbReference type="GO" id="GO:0043565">
    <property type="term" value="F:sequence-specific DNA binding"/>
    <property type="evidence" value="ECO:0007669"/>
    <property type="project" value="InterPro"/>
</dbReference>
<dbReference type="Pfam" id="PF02954">
    <property type="entry name" value="HTH_8"/>
    <property type="match status" value="1"/>
</dbReference>
<dbReference type="InterPro" id="IPR058031">
    <property type="entry name" value="AAA_lid_NorR"/>
</dbReference>
<evidence type="ECO:0000256" key="5">
    <source>
        <dbReference type="ARBA" id="ARBA00023163"/>
    </source>
</evidence>
<evidence type="ECO:0000259" key="6">
    <source>
        <dbReference type="PROSITE" id="PS50045"/>
    </source>
</evidence>
<protein>
    <submittedName>
        <fullName evidence="7">AAA family ATPase</fullName>
    </submittedName>
</protein>
<dbReference type="PROSITE" id="PS50045">
    <property type="entry name" value="SIGMA54_INTERACT_4"/>
    <property type="match status" value="1"/>
</dbReference>
<evidence type="ECO:0000313" key="8">
    <source>
        <dbReference type="Proteomes" id="UP000284841"/>
    </source>
</evidence>
<dbReference type="InterPro" id="IPR009057">
    <property type="entry name" value="Homeodomain-like_sf"/>
</dbReference>
<evidence type="ECO:0000313" key="7">
    <source>
        <dbReference type="EMBL" id="RHJ84762.1"/>
    </source>
</evidence>
<dbReference type="InterPro" id="IPR002197">
    <property type="entry name" value="HTH_Fis"/>
</dbReference>
<dbReference type="Proteomes" id="UP000284841">
    <property type="component" value="Unassembled WGS sequence"/>
</dbReference>
<feature type="domain" description="Sigma-54 factor interaction" evidence="6">
    <location>
        <begin position="12"/>
        <end position="242"/>
    </location>
</feature>
<dbReference type="PANTHER" id="PTHR32071">
    <property type="entry name" value="TRANSCRIPTIONAL REGULATORY PROTEIN"/>
    <property type="match status" value="1"/>
</dbReference>
<keyword evidence="8" id="KW-1185">Reference proteome</keyword>
<organism evidence="7 8">
    <name type="scientific">Emergencia timonensis</name>
    <dbReference type="NCBI Taxonomy" id="1776384"/>
    <lineage>
        <taxon>Bacteria</taxon>
        <taxon>Bacillati</taxon>
        <taxon>Bacillota</taxon>
        <taxon>Clostridia</taxon>
        <taxon>Peptostreptococcales</taxon>
        <taxon>Anaerovoracaceae</taxon>
        <taxon>Emergencia</taxon>
    </lineage>
</organism>
<dbReference type="InterPro" id="IPR025944">
    <property type="entry name" value="Sigma_54_int_dom_CS"/>
</dbReference>
<evidence type="ECO:0000256" key="3">
    <source>
        <dbReference type="ARBA" id="ARBA00023015"/>
    </source>
</evidence>
<keyword evidence="5" id="KW-0804">Transcription</keyword>
<dbReference type="InterPro" id="IPR027417">
    <property type="entry name" value="P-loop_NTPase"/>
</dbReference>
<comment type="caution">
    <text evidence="7">The sequence shown here is derived from an EMBL/GenBank/DDBJ whole genome shotgun (WGS) entry which is preliminary data.</text>
</comment>
<evidence type="ECO:0000256" key="4">
    <source>
        <dbReference type="ARBA" id="ARBA00023125"/>
    </source>
</evidence>
<dbReference type="SUPFAM" id="SSF52540">
    <property type="entry name" value="P-loop containing nucleoside triphosphate hydrolases"/>
    <property type="match status" value="1"/>
</dbReference>
<dbReference type="OrthoDB" id="9803970at2"/>
<gene>
    <name evidence="7" type="ORF">DW099_17270</name>
</gene>
<dbReference type="SUPFAM" id="SSF46689">
    <property type="entry name" value="Homeodomain-like"/>
    <property type="match status" value="1"/>
</dbReference>
<dbReference type="PANTHER" id="PTHR32071:SF57">
    <property type="entry name" value="C4-DICARBOXYLATE TRANSPORT TRANSCRIPTIONAL REGULATORY PROTEIN DCTD"/>
    <property type="match status" value="1"/>
</dbReference>
<keyword evidence="4" id="KW-0238">DNA-binding</keyword>
<evidence type="ECO:0000256" key="2">
    <source>
        <dbReference type="ARBA" id="ARBA00022840"/>
    </source>
</evidence>
<keyword evidence="1" id="KW-0547">Nucleotide-binding</keyword>
<keyword evidence="2" id="KW-0067">ATP-binding</keyword>
<reference evidence="7 8" key="1">
    <citation type="submission" date="2018-08" db="EMBL/GenBank/DDBJ databases">
        <title>A genome reference for cultivated species of the human gut microbiota.</title>
        <authorList>
            <person name="Zou Y."/>
            <person name="Xue W."/>
            <person name="Luo G."/>
        </authorList>
    </citation>
    <scope>NUCLEOTIDE SEQUENCE [LARGE SCALE GENOMIC DNA]</scope>
    <source>
        <strain evidence="7 8">AM07-24</strain>
    </source>
</reference>
<dbReference type="AlphaFoldDB" id="A0A415DW80"/>
<evidence type="ECO:0000256" key="1">
    <source>
        <dbReference type="ARBA" id="ARBA00022741"/>
    </source>
</evidence>
<dbReference type="Gene3D" id="1.10.8.60">
    <property type="match status" value="1"/>
</dbReference>
<proteinExistence type="predicted"/>
<dbReference type="PROSITE" id="PS00675">
    <property type="entry name" value="SIGMA54_INTERACT_1"/>
    <property type="match status" value="1"/>
</dbReference>
<dbReference type="InterPro" id="IPR002078">
    <property type="entry name" value="Sigma_54_int"/>
</dbReference>
<dbReference type="Gene3D" id="3.40.50.300">
    <property type="entry name" value="P-loop containing nucleotide triphosphate hydrolases"/>
    <property type="match status" value="1"/>
</dbReference>
<dbReference type="CDD" id="cd00009">
    <property type="entry name" value="AAA"/>
    <property type="match status" value="1"/>
</dbReference>
<dbReference type="EMBL" id="QRMS01000006">
    <property type="protein sequence ID" value="RHJ84762.1"/>
    <property type="molecule type" value="Genomic_DNA"/>
</dbReference>
<dbReference type="PROSITE" id="PS00676">
    <property type="entry name" value="SIGMA54_INTERACT_2"/>
    <property type="match status" value="1"/>
</dbReference>
<dbReference type="InterPro" id="IPR025662">
    <property type="entry name" value="Sigma_54_int_dom_ATP-bd_1"/>
</dbReference>
<dbReference type="PRINTS" id="PR01590">
    <property type="entry name" value="HTHFIS"/>
</dbReference>
<dbReference type="GO" id="GO:0005524">
    <property type="term" value="F:ATP binding"/>
    <property type="evidence" value="ECO:0007669"/>
    <property type="project" value="UniProtKB-KW"/>
</dbReference>
<dbReference type="PROSITE" id="PS00688">
    <property type="entry name" value="SIGMA54_INTERACT_3"/>
    <property type="match status" value="1"/>
</dbReference>
<dbReference type="FunFam" id="3.40.50.300:FF:000006">
    <property type="entry name" value="DNA-binding transcriptional regulator NtrC"/>
    <property type="match status" value="1"/>
</dbReference>
<name>A0A415DW80_9FIRM</name>
<dbReference type="STRING" id="1776384.GCA_900086585_01279"/>
<dbReference type="Pfam" id="PF00158">
    <property type="entry name" value="Sigma54_activat"/>
    <property type="match status" value="1"/>
</dbReference>
<dbReference type="GO" id="GO:0006355">
    <property type="term" value="P:regulation of DNA-templated transcription"/>
    <property type="evidence" value="ECO:0007669"/>
    <property type="project" value="InterPro"/>
</dbReference>
<keyword evidence="3" id="KW-0805">Transcription regulation</keyword>